<dbReference type="AlphaFoldDB" id="A0AAX4JE94"/>
<dbReference type="EMBL" id="CP142733">
    <property type="protein sequence ID" value="WUR04320.1"/>
    <property type="molecule type" value="Genomic_DNA"/>
</dbReference>
<name>A0AAX4JE94_9MICR</name>
<protein>
    <submittedName>
        <fullName evidence="1">Uncharacterized protein</fullName>
    </submittedName>
</protein>
<dbReference type="RefSeq" id="XP_065330465.1">
    <property type="nucleotide sequence ID" value="XM_065474393.1"/>
</dbReference>
<accession>A0AAX4JE94</accession>
<dbReference type="GeneID" id="90542153"/>
<evidence type="ECO:0000313" key="1">
    <source>
        <dbReference type="EMBL" id="WUR04320.1"/>
    </source>
</evidence>
<sequence>MNIDFLYSNIDQISPSNLALLNIPNELLLLKNSSLDLNRVKFIFSVEILLKIIKKPNDYRLLIDILLFVLDKYKDTSFIIFRLRIIKNISSFFYFVPMSFYLVDLLNQTINTNESDESQTYDSLSINKVDTTFVLGEIKSLIFENMNKFSDKYGFIEVVGVMIEGIKKISRGIYKEYCENIISGLNKHKEYVKKCRTENIKPLKLIK</sequence>
<dbReference type="Proteomes" id="UP001334084">
    <property type="component" value="Chromosome 8"/>
</dbReference>
<evidence type="ECO:0000313" key="2">
    <source>
        <dbReference type="Proteomes" id="UP001334084"/>
    </source>
</evidence>
<proteinExistence type="predicted"/>
<dbReference type="KEGG" id="vnx:VNE69_08077"/>
<organism evidence="1 2">
    <name type="scientific">Vairimorpha necatrix</name>
    <dbReference type="NCBI Taxonomy" id="6039"/>
    <lineage>
        <taxon>Eukaryota</taxon>
        <taxon>Fungi</taxon>
        <taxon>Fungi incertae sedis</taxon>
        <taxon>Microsporidia</taxon>
        <taxon>Nosematidae</taxon>
        <taxon>Vairimorpha</taxon>
    </lineage>
</organism>
<keyword evidence="2" id="KW-1185">Reference proteome</keyword>
<gene>
    <name evidence="1" type="ORF">VNE69_08077</name>
</gene>
<reference evidence="1" key="1">
    <citation type="journal article" date="2024" name="BMC Genomics">
        <title>Functional annotation of a divergent genome using sequence and structure-based similarity.</title>
        <authorList>
            <person name="Svedberg D."/>
            <person name="Winiger R.R."/>
            <person name="Berg A."/>
            <person name="Sharma H."/>
            <person name="Tellgren-Roth C."/>
            <person name="Debrunner-Vossbrinck B.A."/>
            <person name="Vossbrinck C.R."/>
            <person name="Barandun J."/>
        </authorList>
    </citation>
    <scope>NUCLEOTIDE SEQUENCE</scope>
    <source>
        <strain evidence="1">Illinois isolate</strain>
    </source>
</reference>